<dbReference type="GO" id="GO:0003677">
    <property type="term" value="F:DNA binding"/>
    <property type="evidence" value="ECO:0007669"/>
    <property type="project" value="UniProtKB-KW"/>
</dbReference>
<accession>A0AAX4JCJ6</accession>
<dbReference type="PANTHER" id="PTHR45885:SF1">
    <property type="entry name" value="CELL DIVISION CYCLE 5-LIKE PROTEIN"/>
    <property type="match status" value="1"/>
</dbReference>
<evidence type="ECO:0000256" key="2">
    <source>
        <dbReference type="ARBA" id="ARBA00022664"/>
    </source>
</evidence>
<dbReference type="PROSITE" id="PS51294">
    <property type="entry name" value="HTH_MYB"/>
    <property type="match status" value="1"/>
</dbReference>
<feature type="domain" description="Myb-like" evidence="8">
    <location>
        <begin position="10"/>
        <end position="52"/>
    </location>
</feature>
<dbReference type="PROSITE" id="PS51293">
    <property type="entry name" value="SANT"/>
    <property type="match status" value="1"/>
</dbReference>
<sequence>MALEKENNLWKKSEDEILKMGVMKYGPNKWNKVSSLLKRTPLECKERFENFLSLNNTWTEEEQEKLLEISRHLKPQWGLIGQIMNKSEQACYEKYISSVYKQIEVSKHDELKEATEEFVNEDVECAYKRIKKRINRKEKKNKIDYI</sequence>
<dbReference type="Proteomes" id="UP001334084">
    <property type="component" value="Chromosome 6"/>
</dbReference>
<dbReference type="KEGG" id="vnx:VNE69_06029"/>
<dbReference type="InterPro" id="IPR009057">
    <property type="entry name" value="Homeodomain-like_sf"/>
</dbReference>
<evidence type="ECO:0000259" key="9">
    <source>
        <dbReference type="PROSITE" id="PS51293"/>
    </source>
</evidence>
<comment type="similarity">
    <text evidence="1">Belongs to the CEF1 family.</text>
</comment>
<keyword evidence="3" id="KW-0747">Spliceosome</keyword>
<dbReference type="GO" id="GO:0051301">
    <property type="term" value="P:cell division"/>
    <property type="evidence" value="ECO:0007669"/>
    <property type="project" value="UniProtKB-KW"/>
</dbReference>
<keyword evidence="6" id="KW-0508">mRNA splicing</keyword>
<keyword evidence="5" id="KW-0238">DNA-binding</keyword>
<evidence type="ECO:0000256" key="5">
    <source>
        <dbReference type="ARBA" id="ARBA00023125"/>
    </source>
</evidence>
<keyword evidence="12" id="KW-1185">Reference proteome</keyword>
<evidence type="ECO:0000256" key="6">
    <source>
        <dbReference type="ARBA" id="ARBA00023187"/>
    </source>
</evidence>
<dbReference type="PROSITE" id="PS50090">
    <property type="entry name" value="MYB_LIKE"/>
    <property type="match status" value="2"/>
</dbReference>
<dbReference type="PANTHER" id="PTHR45885">
    <property type="entry name" value="CELL DIVISION CYCLE 5-LIKE PROTEIN"/>
    <property type="match status" value="1"/>
</dbReference>
<evidence type="ECO:0000256" key="7">
    <source>
        <dbReference type="ARBA" id="ARBA00023242"/>
    </source>
</evidence>
<dbReference type="GeneID" id="90541526"/>
<dbReference type="SMART" id="SM00717">
    <property type="entry name" value="SANT"/>
    <property type="match status" value="2"/>
</dbReference>
<dbReference type="SUPFAM" id="SSF46689">
    <property type="entry name" value="Homeodomain-like"/>
    <property type="match status" value="1"/>
</dbReference>
<evidence type="ECO:0000256" key="1">
    <source>
        <dbReference type="ARBA" id="ARBA00010506"/>
    </source>
</evidence>
<keyword evidence="4" id="KW-0677">Repeat</keyword>
<dbReference type="InterPro" id="IPR017930">
    <property type="entry name" value="Myb_dom"/>
</dbReference>
<feature type="domain" description="SANT" evidence="9">
    <location>
        <begin position="5"/>
        <end position="56"/>
    </location>
</feature>
<keyword evidence="7" id="KW-0539">Nucleus</keyword>
<dbReference type="RefSeq" id="XP_065329853.1">
    <property type="nucleotide sequence ID" value="XM_065473781.1"/>
</dbReference>
<feature type="domain" description="Myb-like" evidence="8">
    <location>
        <begin position="56"/>
        <end position="99"/>
    </location>
</feature>
<dbReference type="Gene3D" id="1.10.10.60">
    <property type="entry name" value="Homeodomain-like"/>
    <property type="match status" value="2"/>
</dbReference>
<dbReference type="EMBL" id="CP142731">
    <property type="protein sequence ID" value="WUR03708.1"/>
    <property type="molecule type" value="Genomic_DNA"/>
</dbReference>
<proteinExistence type="inferred from homology"/>
<organism evidence="11 12">
    <name type="scientific">Vairimorpha necatrix</name>
    <dbReference type="NCBI Taxonomy" id="6039"/>
    <lineage>
        <taxon>Eukaryota</taxon>
        <taxon>Fungi</taxon>
        <taxon>Fungi incertae sedis</taxon>
        <taxon>Microsporidia</taxon>
        <taxon>Nosematidae</taxon>
        <taxon>Vairimorpha</taxon>
    </lineage>
</organism>
<dbReference type="Pfam" id="PF13921">
    <property type="entry name" value="Myb_DNA-bind_6"/>
    <property type="match status" value="1"/>
</dbReference>
<dbReference type="AlphaFoldDB" id="A0AAX4JCJ6"/>
<evidence type="ECO:0000259" key="10">
    <source>
        <dbReference type="PROSITE" id="PS51294"/>
    </source>
</evidence>
<dbReference type="InterPro" id="IPR047242">
    <property type="entry name" value="CDC5L/Cef1"/>
</dbReference>
<evidence type="ECO:0000256" key="4">
    <source>
        <dbReference type="ARBA" id="ARBA00022737"/>
    </source>
</evidence>
<evidence type="ECO:0000259" key="8">
    <source>
        <dbReference type="PROSITE" id="PS50090"/>
    </source>
</evidence>
<dbReference type="Pfam" id="PF00249">
    <property type="entry name" value="Myb_DNA-binding"/>
    <property type="match status" value="1"/>
</dbReference>
<gene>
    <name evidence="11" type="ORF">VNE69_06029</name>
</gene>
<keyword evidence="11" id="KW-0131">Cell cycle</keyword>
<keyword evidence="11" id="KW-0132">Cell division</keyword>
<feature type="domain" description="HTH myb-type" evidence="10">
    <location>
        <begin position="1"/>
        <end position="56"/>
    </location>
</feature>
<dbReference type="GO" id="GO:0005681">
    <property type="term" value="C:spliceosomal complex"/>
    <property type="evidence" value="ECO:0007669"/>
    <property type="project" value="UniProtKB-KW"/>
</dbReference>
<reference evidence="11" key="1">
    <citation type="journal article" date="2024" name="BMC Genomics">
        <title>Functional annotation of a divergent genome using sequence and structure-based similarity.</title>
        <authorList>
            <person name="Svedberg D."/>
            <person name="Winiger R.R."/>
            <person name="Berg A."/>
            <person name="Sharma H."/>
            <person name="Tellgren-Roth C."/>
            <person name="Debrunner-Vossbrinck B.A."/>
            <person name="Vossbrinck C.R."/>
            <person name="Barandun J."/>
        </authorList>
    </citation>
    <scope>NUCLEOTIDE SEQUENCE</scope>
    <source>
        <strain evidence="11">Illinois isolate</strain>
    </source>
</reference>
<protein>
    <submittedName>
        <fullName evidence="11">Cell division cycle 5-like protein (CDC5L)</fullName>
    </submittedName>
</protein>
<evidence type="ECO:0000313" key="11">
    <source>
        <dbReference type="EMBL" id="WUR03708.1"/>
    </source>
</evidence>
<keyword evidence="2" id="KW-0507">mRNA processing</keyword>
<dbReference type="GO" id="GO:0000974">
    <property type="term" value="C:Prp19 complex"/>
    <property type="evidence" value="ECO:0007669"/>
    <property type="project" value="InterPro"/>
</dbReference>
<name>A0AAX4JCJ6_9MICR</name>
<evidence type="ECO:0000313" key="12">
    <source>
        <dbReference type="Proteomes" id="UP001334084"/>
    </source>
</evidence>
<evidence type="ECO:0000256" key="3">
    <source>
        <dbReference type="ARBA" id="ARBA00022728"/>
    </source>
</evidence>
<dbReference type="InterPro" id="IPR017884">
    <property type="entry name" value="SANT_dom"/>
</dbReference>
<dbReference type="CDD" id="cd00167">
    <property type="entry name" value="SANT"/>
    <property type="match status" value="1"/>
</dbReference>
<dbReference type="GO" id="GO:0000398">
    <property type="term" value="P:mRNA splicing, via spliceosome"/>
    <property type="evidence" value="ECO:0007669"/>
    <property type="project" value="InterPro"/>
</dbReference>
<dbReference type="InterPro" id="IPR001005">
    <property type="entry name" value="SANT/Myb"/>
</dbReference>